<feature type="compositionally biased region" description="Polar residues" evidence="1">
    <location>
        <begin position="597"/>
        <end position="607"/>
    </location>
</feature>
<feature type="compositionally biased region" description="Basic and acidic residues" evidence="1">
    <location>
        <begin position="1408"/>
        <end position="1421"/>
    </location>
</feature>
<dbReference type="EMBL" id="KV460223">
    <property type="protein sequence ID" value="OBT97319.1"/>
    <property type="molecule type" value="Genomic_DNA"/>
</dbReference>
<dbReference type="Proteomes" id="UP000091956">
    <property type="component" value="Unassembled WGS sequence"/>
</dbReference>
<feature type="compositionally biased region" description="Acidic residues" evidence="1">
    <location>
        <begin position="1287"/>
        <end position="1300"/>
    </location>
</feature>
<feature type="region of interest" description="Disordered" evidence="1">
    <location>
        <begin position="808"/>
        <end position="834"/>
    </location>
</feature>
<reference evidence="2 3" key="1">
    <citation type="submission" date="2016-03" db="EMBL/GenBank/DDBJ databases">
        <title>Comparative genomics of Pseudogymnoascus destructans, the fungus causing white-nose syndrome of bats.</title>
        <authorList>
            <person name="Palmer J.M."/>
            <person name="Drees K.P."/>
            <person name="Foster J.T."/>
            <person name="Lindner D.L."/>
        </authorList>
    </citation>
    <scope>NUCLEOTIDE SEQUENCE [LARGE SCALE GENOMIC DNA]</scope>
    <source>
        <strain evidence="2 3">UAMH 10579</strain>
    </source>
</reference>
<dbReference type="GeneID" id="28837989"/>
<feature type="compositionally biased region" description="Basic and acidic residues" evidence="1">
    <location>
        <begin position="1050"/>
        <end position="1065"/>
    </location>
</feature>
<feature type="compositionally biased region" description="Basic and acidic residues" evidence="1">
    <location>
        <begin position="1247"/>
        <end position="1260"/>
    </location>
</feature>
<feature type="compositionally biased region" description="Basic and acidic residues" evidence="1">
    <location>
        <begin position="1207"/>
        <end position="1217"/>
    </location>
</feature>
<gene>
    <name evidence="2" type="ORF">VE01_04603</name>
</gene>
<feature type="compositionally biased region" description="Basic and acidic residues" evidence="1">
    <location>
        <begin position="861"/>
        <end position="879"/>
    </location>
</feature>
<evidence type="ECO:0000256" key="1">
    <source>
        <dbReference type="SAM" id="MobiDB-lite"/>
    </source>
</evidence>
<evidence type="ECO:0000313" key="3">
    <source>
        <dbReference type="Proteomes" id="UP000091956"/>
    </source>
</evidence>
<dbReference type="RefSeq" id="XP_018131052.1">
    <property type="nucleotide sequence ID" value="XM_018274074.1"/>
</dbReference>
<feature type="compositionally biased region" description="Basic and acidic residues" evidence="1">
    <location>
        <begin position="944"/>
        <end position="959"/>
    </location>
</feature>
<feature type="compositionally biased region" description="Basic and acidic residues" evidence="1">
    <location>
        <begin position="1369"/>
        <end position="1383"/>
    </location>
</feature>
<protein>
    <submittedName>
        <fullName evidence="2">Uncharacterized protein</fullName>
    </submittedName>
</protein>
<feature type="region of interest" description="Disordered" evidence="1">
    <location>
        <begin position="640"/>
        <end position="668"/>
    </location>
</feature>
<feature type="compositionally biased region" description="Basic and acidic residues" evidence="1">
    <location>
        <begin position="1012"/>
        <end position="1021"/>
    </location>
</feature>
<feature type="region of interest" description="Disordered" evidence="1">
    <location>
        <begin position="581"/>
        <end position="624"/>
    </location>
</feature>
<keyword evidence="3" id="KW-1185">Reference proteome</keyword>
<sequence>MAETRRIGDRNNLLITYMRLNHPRLCLIIEDICYPSAVLLISNRLGNPTLDISTAETRRLGVSHYLFIIPYDDTFLTARRLYDIELVSQPSVSSLSDRSWPDWGKEPFFQLPDATGVVPREWYAPEFQIVYSNGWINAIPVRPLGYDWTMLPVQPSQYDRDSLVSEDSEPLPINGLGSLKDPQKYKWLRAHHRSMSIERACKAWEYELRNGDPNSDPIDADTKSLFGSLERLETSFVENQPGIDAPQESFVKQPPKRYKISEMPQDDLQSKTSEKADKEELPFWLGPRLGIRLPPGMVNLAAPHIPHYLVRTLEDPLRFLPSKLRFKRNFPFKNVIPKKGQIGLHPAFRTAAPEIILQAERDLELAKERQFQTPEEAWRSPIIGEFDGDTGREPLWEYPRTTASDGGSLTSELDALDQFMWGEYPFTSVSQRGSLTDDELQGLDQLIPETHSRSADEGSFISVFFDQAEALADVEEVTMLSDGTEAFPAVDEAIMFSNEFMESPDTGPITMFPGRDIELDQGPISSDHVMQSPMVGPVSMESPIGNQAATVEHEGSESSIEGQESGYYFGQGMEYITGEISLPADPNAAPSYPPPSHKNTYPESPSLSKRHLRKGTESPIEDEDSVFSVLEMAYRKPNCAPIVSDQDTEHQIEGQDQEETSSGESIESSFVLHEDLPIIRWLYGYWDEDSEPEGQPSSLKQVDKDRDRFKRNSADFARLPPIDFTKPYNDFCKTQFGSLLTGGGLQDYKLADEKKVEKRTEVADDPLETTEVYWPQEHEAHMRELFAEIELEGATRILTTWQEVYVERGEEGETKEEGAQEKQTETALEDSKENKTQELAVLLEQKYSQVKSWFGGFTTREGNKKERRKSQAAEPEPKGKLMGWIGGLTSAREKPTLESFGDSSGSVPPGPADQLVRKNSKRVSWLGGSPAKKQKQTEEVFGDSQEKIETELIHPLERKGSKRRSWFAGHSTKKQEQTEEVLGDSQEKTDPGVAQPLERKRSKRASWFGGHPAEKEVRTSEDSYEMLIQEEVHPLERKGSKRRSWLPGHIAEKEEQTKPDSEDSKLTPASVHPLERKGSKRRSWLPGHSAEMELQTSEDSHGKTAQGNVQPLERKGSKQRSWLPRHPPEREVQTSDDSHGKIIQENVQPLERKASKRRSWFLGHNIEKEDQTQRRSEDSYGKSTQASANPLERKASKRRSWFPGHPSRKEGQIKGDSGESCGMSTQASLNLLERKASKRRSWFPRSSTEKEVRSSEDSHGKSTQGSGNPLERKASKRRSWFGMVPPENEEPTEDALEGNDENLPQGPVTPLERKRSKRRSWFGITPAKKTEQTQEDFDGSKEEITQGTAEPSEQILAKRASWLGGLNTQKEKQTKKVPDDSQDKITQGPADHPERKHRKRASLFGLPSEKEKTEQENQEERKRKRSTWFV</sequence>
<proteinExistence type="predicted"/>
<accession>A0A1B8GNC1</accession>
<reference evidence="3" key="2">
    <citation type="journal article" date="2018" name="Nat. Commun.">
        <title>Extreme sensitivity to ultraviolet light in the fungal pathogen causing white-nose syndrome of bats.</title>
        <authorList>
            <person name="Palmer J.M."/>
            <person name="Drees K.P."/>
            <person name="Foster J.T."/>
            <person name="Lindner D.L."/>
        </authorList>
    </citation>
    <scope>NUCLEOTIDE SEQUENCE [LARGE SCALE GENOMIC DNA]</scope>
    <source>
        <strain evidence="3">UAMH 10579</strain>
    </source>
</reference>
<feature type="compositionally biased region" description="Basic and acidic residues" evidence="1">
    <location>
        <begin position="1165"/>
        <end position="1180"/>
    </location>
</feature>
<organism evidence="2 3">
    <name type="scientific">Pseudogymnoascus verrucosus</name>
    <dbReference type="NCBI Taxonomy" id="342668"/>
    <lineage>
        <taxon>Eukaryota</taxon>
        <taxon>Fungi</taxon>
        <taxon>Dikarya</taxon>
        <taxon>Ascomycota</taxon>
        <taxon>Pezizomycotina</taxon>
        <taxon>Leotiomycetes</taxon>
        <taxon>Thelebolales</taxon>
        <taxon>Thelebolaceae</taxon>
        <taxon>Pseudogymnoascus</taxon>
    </lineage>
</organism>
<feature type="region of interest" description="Disordered" evidence="1">
    <location>
        <begin position="858"/>
        <end position="1430"/>
    </location>
</feature>
<evidence type="ECO:0000313" key="2">
    <source>
        <dbReference type="EMBL" id="OBT97319.1"/>
    </source>
</evidence>
<feature type="compositionally biased region" description="Basic and acidic residues" evidence="1">
    <location>
        <begin position="1328"/>
        <end position="1344"/>
    </location>
</feature>
<dbReference type="OrthoDB" id="3439524at2759"/>
<feature type="compositionally biased region" description="Basic and acidic residues" evidence="1">
    <location>
        <begin position="1126"/>
        <end position="1142"/>
    </location>
</feature>
<name>A0A1B8GNC1_9PEZI</name>